<feature type="non-terminal residue" evidence="1">
    <location>
        <position position="30"/>
    </location>
</feature>
<gene>
    <name evidence="1" type="ORF">A2U01_0100183</name>
</gene>
<keyword evidence="2" id="KW-1185">Reference proteome</keyword>
<evidence type="ECO:0000313" key="2">
    <source>
        <dbReference type="Proteomes" id="UP000265520"/>
    </source>
</evidence>
<protein>
    <submittedName>
        <fullName evidence="1">Uncharacterized protein</fullName>
    </submittedName>
</protein>
<dbReference type="Proteomes" id="UP000265520">
    <property type="component" value="Unassembled WGS sequence"/>
</dbReference>
<sequence length="30" mass="3510">MRKEAFEGHISRLLRSEIQYELHSSPPSNP</sequence>
<name>A0A392UUW6_9FABA</name>
<reference evidence="1 2" key="1">
    <citation type="journal article" date="2018" name="Front. Plant Sci.">
        <title>Red Clover (Trifolium pratense) and Zigzag Clover (T. medium) - A Picture of Genomic Similarities and Differences.</title>
        <authorList>
            <person name="Dluhosova J."/>
            <person name="Istvanek J."/>
            <person name="Nedelnik J."/>
            <person name="Repkova J."/>
        </authorList>
    </citation>
    <scope>NUCLEOTIDE SEQUENCE [LARGE SCALE GENOMIC DNA]</scope>
    <source>
        <strain evidence="2">cv. 10/8</strain>
        <tissue evidence="1">Leaf</tissue>
    </source>
</reference>
<evidence type="ECO:0000313" key="1">
    <source>
        <dbReference type="EMBL" id="MCI78912.1"/>
    </source>
</evidence>
<organism evidence="1 2">
    <name type="scientific">Trifolium medium</name>
    <dbReference type="NCBI Taxonomy" id="97028"/>
    <lineage>
        <taxon>Eukaryota</taxon>
        <taxon>Viridiplantae</taxon>
        <taxon>Streptophyta</taxon>
        <taxon>Embryophyta</taxon>
        <taxon>Tracheophyta</taxon>
        <taxon>Spermatophyta</taxon>
        <taxon>Magnoliopsida</taxon>
        <taxon>eudicotyledons</taxon>
        <taxon>Gunneridae</taxon>
        <taxon>Pentapetalae</taxon>
        <taxon>rosids</taxon>
        <taxon>fabids</taxon>
        <taxon>Fabales</taxon>
        <taxon>Fabaceae</taxon>
        <taxon>Papilionoideae</taxon>
        <taxon>50 kb inversion clade</taxon>
        <taxon>NPAAA clade</taxon>
        <taxon>Hologalegina</taxon>
        <taxon>IRL clade</taxon>
        <taxon>Trifolieae</taxon>
        <taxon>Trifolium</taxon>
    </lineage>
</organism>
<comment type="caution">
    <text evidence="1">The sequence shown here is derived from an EMBL/GenBank/DDBJ whole genome shotgun (WGS) entry which is preliminary data.</text>
</comment>
<dbReference type="AlphaFoldDB" id="A0A392UUW6"/>
<dbReference type="EMBL" id="LXQA010961705">
    <property type="protein sequence ID" value="MCI78912.1"/>
    <property type="molecule type" value="Genomic_DNA"/>
</dbReference>
<proteinExistence type="predicted"/>
<accession>A0A392UUW6</accession>